<dbReference type="InterPro" id="IPR011032">
    <property type="entry name" value="GroES-like_sf"/>
</dbReference>
<evidence type="ECO:0000256" key="1">
    <source>
        <dbReference type="ARBA" id="ARBA00023002"/>
    </source>
</evidence>
<dbReference type="Gene3D" id="3.40.50.720">
    <property type="entry name" value="NAD(P)-binding Rossmann-like Domain"/>
    <property type="match status" value="1"/>
</dbReference>
<dbReference type="Proteomes" id="UP001497516">
    <property type="component" value="Chromosome 6"/>
</dbReference>
<evidence type="ECO:0000313" key="5">
    <source>
        <dbReference type="Proteomes" id="UP001497516"/>
    </source>
</evidence>
<keyword evidence="5" id="KW-1185">Reference proteome</keyword>
<dbReference type="AlphaFoldDB" id="A0AAV2F6C1"/>
<feature type="region of interest" description="Disordered" evidence="2">
    <location>
        <begin position="1"/>
        <end position="23"/>
    </location>
</feature>
<sequence length="366" mass="39799">MARENGEKTTAAAGGESKSSGETVESREWYMAAYSPQGIPTSDHLKLRNVSITLNSLPAGHVLAQTLWLSVDPFLRSMMSGTVDGLYLPQVDLGQVVKTFGIAKVVKSGDENYREGDVFLNPFQPVAEYAVLPANPALLRKIDVTGQISPLDYLSCLGVAGFAAWLGIVLLGDPKPGTNVFISAAGGGVGMVAGQLAKLRGCAVIGSTGSDQKVQLIKDEFGYDDAFNYNKEADFDVALTKYFPNGIDLYLDNVGGTMLEAVLNHVNSHAKVILCGMMSQYNKGWKEREGVRNLLNIVGKEVTMKGFMELSYMNHFGDFSKEMECHIVQGKIRTKHKIYHGIESFLESLESVFLSINDGKVVLQLV</sequence>
<dbReference type="PANTHER" id="PTHR43205">
    <property type="entry name" value="PROSTAGLANDIN REDUCTASE"/>
    <property type="match status" value="1"/>
</dbReference>
<accession>A0AAV2F6C1</accession>
<dbReference type="InterPro" id="IPR045010">
    <property type="entry name" value="MDR_fam"/>
</dbReference>
<proteinExistence type="predicted"/>
<dbReference type="InterPro" id="IPR020843">
    <property type="entry name" value="ER"/>
</dbReference>
<gene>
    <name evidence="4" type="ORF">LTRI10_LOCUS34319</name>
</gene>
<reference evidence="4 5" key="1">
    <citation type="submission" date="2024-04" db="EMBL/GenBank/DDBJ databases">
        <authorList>
            <person name="Fracassetti M."/>
        </authorList>
    </citation>
    <scope>NUCLEOTIDE SEQUENCE [LARGE SCALE GENOMIC DNA]</scope>
</reference>
<dbReference type="InterPro" id="IPR036291">
    <property type="entry name" value="NAD(P)-bd_dom_sf"/>
</dbReference>
<dbReference type="FunFam" id="3.40.50.720:FF:000121">
    <property type="entry name" value="Prostaglandin reductase 2"/>
    <property type="match status" value="1"/>
</dbReference>
<evidence type="ECO:0000313" key="4">
    <source>
        <dbReference type="EMBL" id="CAL1393766.1"/>
    </source>
</evidence>
<dbReference type="GO" id="GO:0032440">
    <property type="term" value="F:2-alkenal reductase [NAD(P)H] activity"/>
    <property type="evidence" value="ECO:0007669"/>
    <property type="project" value="TreeGrafter"/>
</dbReference>
<dbReference type="Pfam" id="PF16884">
    <property type="entry name" value="ADH_N_2"/>
    <property type="match status" value="1"/>
</dbReference>
<organism evidence="4 5">
    <name type="scientific">Linum trigynum</name>
    <dbReference type="NCBI Taxonomy" id="586398"/>
    <lineage>
        <taxon>Eukaryota</taxon>
        <taxon>Viridiplantae</taxon>
        <taxon>Streptophyta</taxon>
        <taxon>Embryophyta</taxon>
        <taxon>Tracheophyta</taxon>
        <taxon>Spermatophyta</taxon>
        <taxon>Magnoliopsida</taxon>
        <taxon>eudicotyledons</taxon>
        <taxon>Gunneridae</taxon>
        <taxon>Pentapetalae</taxon>
        <taxon>rosids</taxon>
        <taxon>fabids</taxon>
        <taxon>Malpighiales</taxon>
        <taxon>Linaceae</taxon>
        <taxon>Linum</taxon>
    </lineage>
</organism>
<name>A0AAV2F6C1_9ROSI</name>
<feature type="domain" description="Enoyl reductase (ER)" evidence="3">
    <location>
        <begin position="81"/>
        <end position="363"/>
    </location>
</feature>
<evidence type="ECO:0000256" key="2">
    <source>
        <dbReference type="SAM" id="MobiDB-lite"/>
    </source>
</evidence>
<dbReference type="PANTHER" id="PTHR43205:SF80">
    <property type="entry name" value="2-ALKENAL REDUCTASE (NADP(+)-DEPENDENT)-LIKE"/>
    <property type="match status" value="1"/>
</dbReference>
<dbReference type="EMBL" id="OZ034819">
    <property type="protein sequence ID" value="CAL1393766.1"/>
    <property type="molecule type" value="Genomic_DNA"/>
</dbReference>
<keyword evidence="1" id="KW-0560">Oxidoreductase</keyword>
<dbReference type="SUPFAM" id="SSF51735">
    <property type="entry name" value="NAD(P)-binding Rossmann-fold domains"/>
    <property type="match status" value="1"/>
</dbReference>
<dbReference type="Pfam" id="PF00107">
    <property type="entry name" value="ADH_zinc_N"/>
    <property type="match status" value="1"/>
</dbReference>
<dbReference type="Gene3D" id="3.90.180.10">
    <property type="entry name" value="Medium-chain alcohol dehydrogenases, catalytic domain"/>
    <property type="match status" value="1"/>
</dbReference>
<protein>
    <recommendedName>
        <fullName evidence="3">Enoyl reductase (ER) domain-containing protein</fullName>
    </recommendedName>
</protein>
<dbReference type="InterPro" id="IPR013149">
    <property type="entry name" value="ADH-like_C"/>
</dbReference>
<evidence type="ECO:0000259" key="3">
    <source>
        <dbReference type="SMART" id="SM00829"/>
    </source>
</evidence>
<dbReference type="SUPFAM" id="SSF50129">
    <property type="entry name" value="GroES-like"/>
    <property type="match status" value="1"/>
</dbReference>
<dbReference type="SMART" id="SM00829">
    <property type="entry name" value="PKS_ER"/>
    <property type="match status" value="1"/>
</dbReference>
<dbReference type="InterPro" id="IPR041694">
    <property type="entry name" value="ADH_N_2"/>
</dbReference>